<organism evidence="1 2">
    <name type="scientific">Laetiporus sulphureus 93-53</name>
    <dbReference type="NCBI Taxonomy" id="1314785"/>
    <lineage>
        <taxon>Eukaryota</taxon>
        <taxon>Fungi</taxon>
        <taxon>Dikarya</taxon>
        <taxon>Basidiomycota</taxon>
        <taxon>Agaricomycotina</taxon>
        <taxon>Agaricomycetes</taxon>
        <taxon>Polyporales</taxon>
        <taxon>Laetiporus</taxon>
    </lineage>
</organism>
<gene>
    <name evidence="1" type="ORF">LAESUDRAFT_754740</name>
</gene>
<sequence length="253" mass="28345">MPSGHGWHLSGLDHETGRYISTVPDVLDHLQQLSSNISALLNVLSRKRTTTDPNTRLAHTRIISVSRTLLRVSGVSTALLQTLLLHAKDDVDDNKLCHNLDAIAHELLDAVAAVDEMEKDAVNVGYKFIPENFLTGPQAFYIPLEDTCGINAALFCKRTRDALMNPSFFASIHTYDNPEPRRMMTATISPSPAFSPGNQQKRRHQYSVATVKMDSGIMELLDRKTWEQSVRDRVARLQEVYGLLDYVSDLDEV</sequence>
<reference evidence="1 2" key="1">
    <citation type="journal article" date="2016" name="Mol. Biol. Evol.">
        <title>Comparative Genomics of Early-Diverging Mushroom-Forming Fungi Provides Insights into the Origins of Lignocellulose Decay Capabilities.</title>
        <authorList>
            <person name="Nagy L.G."/>
            <person name="Riley R."/>
            <person name="Tritt A."/>
            <person name="Adam C."/>
            <person name="Daum C."/>
            <person name="Floudas D."/>
            <person name="Sun H."/>
            <person name="Yadav J.S."/>
            <person name="Pangilinan J."/>
            <person name="Larsson K.H."/>
            <person name="Matsuura K."/>
            <person name="Barry K."/>
            <person name="Labutti K."/>
            <person name="Kuo R."/>
            <person name="Ohm R.A."/>
            <person name="Bhattacharya S.S."/>
            <person name="Shirouzu T."/>
            <person name="Yoshinaga Y."/>
            <person name="Martin F.M."/>
            <person name="Grigoriev I.V."/>
            <person name="Hibbett D.S."/>
        </authorList>
    </citation>
    <scope>NUCLEOTIDE SEQUENCE [LARGE SCALE GENOMIC DNA]</scope>
    <source>
        <strain evidence="1 2">93-53</strain>
    </source>
</reference>
<protein>
    <submittedName>
        <fullName evidence="1">Uncharacterized protein</fullName>
    </submittedName>
</protein>
<dbReference type="GeneID" id="63828959"/>
<dbReference type="AlphaFoldDB" id="A0A165HVQ3"/>
<evidence type="ECO:0000313" key="1">
    <source>
        <dbReference type="EMBL" id="KZT12254.1"/>
    </source>
</evidence>
<proteinExistence type="predicted"/>
<keyword evidence="2" id="KW-1185">Reference proteome</keyword>
<accession>A0A165HVQ3</accession>
<dbReference type="RefSeq" id="XP_040769902.1">
    <property type="nucleotide sequence ID" value="XM_040911931.1"/>
</dbReference>
<name>A0A165HVQ3_9APHY</name>
<dbReference type="Proteomes" id="UP000076871">
    <property type="component" value="Unassembled WGS sequence"/>
</dbReference>
<evidence type="ECO:0000313" key="2">
    <source>
        <dbReference type="Proteomes" id="UP000076871"/>
    </source>
</evidence>
<dbReference type="InParanoid" id="A0A165HVQ3"/>
<dbReference type="EMBL" id="KV427606">
    <property type="protein sequence ID" value="KZT12254.1"/>
    <property type="molecule type" value="Genomic_DNA"/>
</dbReference>